<evidence type="ECO:0000256" key="12">
    <source>
        <dbReference type="ARBA" id="ARBA00022840"/>
    </source>
</evidence>
<dbReference type="InterPro" id="IPR002048">
    <property type="entry name" value="EF_hand_dom"/>
</dbReference>
<reference evidence="21" key="3">
    <citation type="submission" date="2020-06" db="EMBL/GenBank/DDBJ databases">
        <title>Helianthus annuus Genome sequencing and assembly Release 2.</title>
        <authorList>
            <person name="Gouzy J."/>
            <person name="Langlade N."/>
            <person name="Munos S."/>
        </authorList>
    </citation>
    <scope>NUCLEOTIDE SEQUENCE</scope>
    <source>
        <tissue evidence="21">Leaves</tissue>
    </source>
</reference>
<sequence length="547" mass="61964">MGGCFSKKNRHNPNSNGYRPSKHQEYQSVSESYEKPTSNYTQHHHQQQQPRQQQPPQTTSPAPPPPPPNPRPVHVQVQGSTSDTSTILGKPFEDIRRYYTLGKELGRGQFGVTYLCTEHSSGHVYACKSILKRKLASKNDKEDIKREIQIMQHLSGQPNIVEFKGAYEDRQSVHLVMELCAGGELFDRIIAQGHYTEKAAAAICRQIVNVVHVCHFMGVMHRDLKPENFLLSSKDQNSMLKATDFGLSVFIEEGKVLRDIVGSAYYVAPEVLRRSYGKEIDIWSAGVMLYILLSGVPPFWAETEKGIFDAILEGEIDFESEPWPSISRSAKDLVRKMLTQDPRKRITSAQVLEHPWLREGGEALDKPIDSAVLSRMKQFRAMNKLKKLALKVIAESMSEEEIKGLKAMFVNMDTDKSGSITYEELKTGLARLGSKLSEAEVKQLMEAADVDGNGTIDYIEFITATMHRHRLERDEHLYKAFCHFDTDNSGYITMDELETAMKQYGMGDESTIKDIISEVDTDNDGRINYEEFCNMMRSGPTHQAKLF</sequence>
<dbReference type="GO" id="GO:0005737">
    <property type="term" value="C:cytoplasm"/>
    <property type="evidence" value="ECO:0000318"/>
    <property type="project" value="GO_Central"/>
</dbReference>
<evidence type="ECO:0000256" key="18">
    <source>
        <dbReference type="SAM" id="MobiDB-lite"/>
    </source>
</evidence>
<comment type="catalytic activity">
    <reaction evidence="15">
        <text>L-threonyl-[protein] + ATP = O-phospho-L-threonyl-[protein] + ADP + H(+)</text>
        <dbReference type="Rhea" id="RHEA:46608"/>
        <dbReference type="Rhea" id="RHEA-COMP:11060"/>
        <dbReference type="Rhea" id="RHEA-COMP:11605"/>
        <dbReference type="ChEBI" id="CHEBI:15378"/>
        <dbReference type="ChEBI" id="CHEBI:30013"/>
        <dbReference type="ChEBI" id="CHEBI:30616"/>
        <dbReference type="ChEBI" id="CHEBI:61977"/>
        <dbReference type="ChEBI" id="CHEBI:456216"/>
        <dbReference type="EC" id="2.7.11.1"/>
    </reaction>
</comment>
<dbReference type="SMART" id="SM00054">
    <property type="entry name" value="EFh"/>
    <property type="match status" value="4"/>
</dbReference>
<evidence type="ECO:0000259" key="20">
    <source>
        <dbReference type="PROSITE" id="PS50222"/>
    </source>
</evidence>
<keyword evidence="6" id="KW-0519">Myristate</keyword>
<evidence type="ECO:0000256" key="5">
    <source>
        <dbReference type="ARBA" id="ARBA00022679"/>
    </source>
</evidence>
<evidence type="ECO:0000256" key="16">
    <source>
        <dbReference type="ARBA" id="ARBA00048679"/>
    </source>
</evidence>
<comment type="catalytic activity">
    <reaction evidence="16">
        <text>L-seryl-[protein] + ATP = O-phospho-L-seryl-[protein] + ADP + H(+)</text>
        <dbReference type="Rhea" id="RHEA:17989"/>
        <dbReference type="Rhea" id="RHEA-COMP:9863"/>
        <dbReference type="Rhea" id="RHEA-COMP:11604"/>
        <dbReference type="ChEBI" id="CHEBI:15378"/>
        <dbReference type="ChEBI" id="CHEBI:29999"/>
        <dbReference type="ChEBI" id="CHEBI:30616"/>
        <dbReference type="ChEBI" id="CHEBI:83421"/>
        <dbReference type="ChEBI" id="CHEBI:456216"/>
        <dbReference type="EC" id="2.7.11.1"/>
    </reaction>
</comment>
<feature type="domain" description="EF-hand" evidence="20">
    <location>
        <begin position="400"/>
        <end position="435"/>
    </location>
</feature>
<dbReference type="SUPFAM" id="SSF47473">
    <property type="entry name" value="EF-hand"/>
    <property type="match status" value="1"/>
</dbReference>
<name>A0A251S629_HELAN</name>
<keyword evidence="10 22" id="KW-0418">Kinase</keyword>
<dbReference type="InterPro" id="IPR011009">
    <property type="entry name" value="Kinase-like_dom_sf"/>
</dbReference>
<feature type="domain" description="EF-hand" evidence="20">
    <location>
        <begin position="472"/>
        <end position="507"/>
    </location>
</feature>
<reference evidence="22" key="2">
    <citation type="submission" date="2017-02" db="EMBL/GenBank/DDBJ databases">
        <title>Sunflower complete genome.</title>
        <authorList>
            <person name="Langlade N."/>
            <person name="Munos S."/>
        </authorList>
    </citation>
    <scope>NUCLEOTIDE SEQUENCE [LARGE SCALE GENOMIC DNA]</scope>
    <source>
        <tissue evidence="22">Leaves</tissue>
    </source>
</reference>
<feature type="domain" description="EF-hand" evidence="20">
    <location>
        <begin position="508"/>
        <end position="542"/>
    </location>
</feature>
<feature type="binding site" evidence="17">
    <location>
        <position position="132"/>
    </location>
    <ligand>
        <name>ATP</name>
        <dbReference type="ChEBI" id="CHEBI:30616"/>
    </ligand>
</feature>
<dbReference type="GO" id="GO:0005516">
    <property type="term" value="F:calmodulin binding"/>
    <property type="evidence" value="ECO:0000318"/>
    <property type="project" value="GO_Central"/>
</dbReference>
<keyword evidence="13" id="KW-0449">Lipoprotein</keyword>
<dbReference type="PROSITE" id="PS00107">
    <property type="entry name" value="PROTEIN_KINASE_ATP"/>
    <property type="match status" value="1"/>
</dbReference>
<dbReference type="Gene3D" id="1.10.510.10">
    <property type="entry name" value="Transferase(Phosphotransferase) domain 1"/>
    <property type="match status" value="1"/>
</dbReference>
<dbReference type="STRING" id="4232.A0A251S629"/>
<dbReference type="Gene3D" id="3.30.200.20">
    <property type="entry name" value="Phosphorylase Kinase, domain 1"/>
    <property type="match status" value="1"/>
</dbReference>
<evidence type="ECO:0000256" key="9">
    <source>
        <dbReference type="ARBA" id="ARBA00022741"/>
    </source>
</evidence>
<dbReference type="Proteomes" id="UP000215914">
    <property type="component" value="Chromosome 15"/>
</dbReference>
<feature type="domain" description="EF-hand" evidence="20">
    <location>
        <begin position="436"/>
        <end position="471"/>
    </location>
</feature>
<keyword evidence="5 21" id="KW-0808">Transferase</keyword>
<organism evidence="22 23">
    <name type="scientific">Helianthus annuus</name>
    <name type="common">Common sunflower</name>
    <dbReference type="NCBI Taxonomy" id="4232"/>
    <lineage>
        <taxon>Eukaryota</taxon>
        <taxon>Viridiplantae</taxon>
        <taxon>Streptophyta</taxon>
        <taxon>Embryophyta</taxon>
        <taxon>Tracheophyta</taxon>
        <taxon>Spermatophyta</taxon>
        <taxon>Magnoliopsida</taxon>
        <taxon>eudicotyledons</taxon>
        <taxon>Gunneridae</taxon>
        <taxon>Pentapetalae</taxon>
        <taxon>asterids</taxon>
        <taxon>campanulids</taxon>
        <taxon>Asterales</taxon>
        <taxon>Asteraceae</taxon>
        <taxon>Asteroideae</taxon>
        <taxon>Heliantheae alliance</taxon>
        <taxon>Heliantheae</taxon>
        <taxon>Helianthus</taxon>
    </lineage>
</organism>
<accession>A0A251S629</accession>
<evidence type="ECO:0000256" key="11">
    <source>
        <dbReference type="ARBA" id="ARBA00022837"/>
    </source>
</evidence>
<dbReference type="GO" id="GO:0005524">
    <property type="term" value="F:ATP binding"/>
    <property type="evidence" value="ECO:0007669"/>
    <property type="project" value="UniProtKB-UniRule"/>
</dbReference>
<feature type="compositionally biased region" description="Low complexity" evidence="18">
    <location>
        <begin position="47"/>
        <end position="60"/>
    </location>
</feature>
<evidence type="ECO:0000256" key="6">
    <source>
        <dbReference type="ARBA" id="ARBA00022707"/>
    </source>
</evidence>
<dbReference type="OrthoDB" id="40902at2759"/>
<evidence type="ECO:0000259" key="19">
    <source>
        <dbReference type="PROSITE" id="PS50011"/>
    </source>
</evidence>
<evidence type="ECO:0000313" key="21">
    <source>
        <dbReference type="EMBL" id="KAF5763426.1"/>
    </source>
</evidence>
<dbReference type="PROSITE" id="PS00108">
    <property type="entry name" value="PROTEIN_KINASE_ST"/>
    <property type="match status" value="1"/>
</dbReference>
<dbReference type="SMART" id="SM00220">
    <property type="entry name" value="S_TKc"/>
    <property type="match status" value="1"/>
</dbReference>
<dbReference type="InParanoid" id="A0A251S629"/>
<dbReference type="InterPro" id="IPR011992">
    <property type="entry name" value="EF-hand-dom_pair"/>
</dbReference>
<dbReference type="GO" id="GO:0004683">
    <property type="term" value="F:calcium/calmodulin-dependent protein kinase activity"/>
    <property type="evidence" value="ECO:0000318"/>
    <property type="project" value="GO_Central"/>
</dbReference>
<proteinExistence type="inferred from homology"/>
<evidence type="ECO:0000256" key="13">
    <source>
        <dbReference type="ARBA" id="ARBA00023288"/>
    </source>
</evidence>
<dbReference type="FunFam" id="1.10.510.10:FF:000056">
    <property type="entry name" value="calcium-dependent protein kinase 1"/>
    <property type="match status" value="1"/>
</dbReference>
<keyword evidence="9 17" id="KW-0547">Nucleotide-binding</keyword>
<dbReference type="Gramene" id="mRNA:HanXRQr2_Chr15g0680061">
    <property type="protein sequence ID" value="mRNA:HanXRQr2_Chr15g0680061"/>
    <property type="gene ID" value="HanXRQr2_Chr15g0680061"/>
</dbReference>
<feature type="compositionally biased region" description="Polar residues" evidence="18">
    <location>
        <begin position="26"/>
        <end position="40"/>
    </location>
</feature>
<dbReference type="InterPro" id="IPR008271">
    <property type="entry name" value="Ser/Thr_kinase_AS"/>
</dbReference>
<evidence type="ECO:0000256" key="4">
    <source>
        <dbReference type="ARBA" id="ARBA00022553"/>
    </source>
</evidence>
<dbReference type="OMA" id="PFDGQQD"/>
<keyword evidence="4" id="KW-0597">Phosphoprotein</keyword>
<reference evidence="21 23" key="1">
    <citation type="journal article" date="2017" name="Nature">
        <title>The sunflower genome provides insights into oil metabolism, flowering and Asterid evolution.</title>
        <authorList>
            <person name="Badouin H."/>
            <person name="Gouzy J."/>
            <person name="Grassa C.J."/>
            <person name="Murat F."/>
            <person name="Staton S.E."/>
            <person name="Cottret L."/>
            <person name="Lelandais-Briere C."/>
            <person name="Owens G.L."/>
            <person name="Carrere S."/>
            <person name="Mayjonade B."/>
            <person name="Legrand L."/>
            <person name="Gill N."/>
            <person name="Kane N.C."/>
            <person name="Bowers J.E."/>
            <person name="Hubner S."/>
            <person name="Bellec A."/>
            <person name="Berard A."/>
            <person name="Berges H."/>
            <person name="Blanchet N."/>
            <person name="Boniface M.C."/>
            <person name="Brunel D."/>
            <person name="Catrice O."/>
            <person name="Chaidir N."/>
            <person name="Claudel C."/>
            <person name="Donnadieu C."/>
            <person name="Faraut T."/>
            <person name="Fievet G."/>
            <person name="Helmstetter N."/>
            <person name="King M."/>
            <person name="Knapp S.J."/>
            <person name="Lai Z."/>
            <person name="Le Paslier M.C."/>
            <person name="Lippi Y."/>
            <person name="Lorenzon L."/>
            <person name="Mandel J.R."/>
            <person name="Marage G."/>
            <person name="Marchand G."/>
            <person name="Marquand E."/>
            <person name="Bret-Mestries E."/>
            <person name="Morien E."/>
            <person name="Nambeesan S."/>
            <person name="Nguyen T."/>
            <person name="Pegot-Espagnet P."/>
            <person name="Pouilly N."/>
            <person name="Raftis F."/>
            <person name="Sallet E."/>
            <person name="Schiex T."/>
            <person name="Thomas J."/>
            <person name="Vandecasteele C."/>
            <person name="Vares D."/>
            <person name="Vear F."/>
            <person name="Vautrin S."/>
            <person name="Crespi M."/>
            <person name="Mangin B."/>
            <person name="Burke J.M."/>
            <person name="Salse J."/>
            <person name="Munos S."/>
            <person name="Vincourt P."/>
            <person name="Rieseberg L.H."/>
            <person name="Langlade N.B."/>
        </authorList>
    </citation>
    <scope>NUCLEOTIDE SEQUENCE [LARGE SCALE GENOMIC DNA]</scope>
    <source>
        <strain evidence="23">cv. SF193</strain>
        <tissue evidence="21">Leaves</tissue>
    </source>
</reference>
<evidence type="ECO:0000256" key="17">
    <source>
        <dbReference type="PROSITE-ProRule" id="PRU10141"/>
    </source>
</evidence>
<dbReference type="GO" id="GO:0005509">
    <property type="term" value="F:calcium ion binding"/>
    <property type="evidence" value="ECO:0007669"/>
    <property type="project" value="InterPro"/>
</dbReference>
<gene>
    <name evidence="22" type="primary">CDPK</name>
    <name evidence="22" type="ORF">HannXRQ_Chr15g0470631</name>
    <name evidence="21" type="ORF">HanXRQr2_Chr15g0680061</name>
</gene>
<comment type="similarity">
    <text evidence="14">Belongs to the protein kinase superfamily. Ser/Thr protein kinase family. CDPK subfamily.</text>
</comment>
<dbReference type="CDD" id="cd05117">
    <property type="entry name" value="STKc_CAMK"/>
    <property type="match status" value="1"/>
</dbReference>
<dbReference type="InterPro" id="IPR050205">
    <property type="entry name" value="CDPK_Ser/Thr_kinases"/>
</dbReference>
<dbReference type="EMBL" id="CM007904">
    <property type="protein sequence ID" value="OTF94306.1"/>
    <property type="molecule type" value="Genomic_DNA"/>
</dbReference>
<keyword evidence="8" id="KW-0677">Repeat</keyword>
<dbReference type="FunFam" id="3.30.200.20:FF:000004">
    <property type="entry name" value="Calcium-dependent protein kinase 1"/>
    <property type="match status" value="1"/>
</dbReference>
<evidence type="ECO:0000256" key="2">
    <source>
        <dbReference type="ARBA" id="ARBA00012513"/>
    </source>
</evidence>
<keyword evidence="11" id="KW-0106">Calcium</keyword>
<evidence type="ECO:0000256" key="7">
    <source>
        <dbReference type="ARBA" id="ARBA00022723"/>
    </source>
</evidence>
<dbReference type="GO" id="GO:0009931">
    <property type="term" value="F:calcium-dependent protein serine/threonine kinase activity"/>
    <property type="evidence" value="ECO:0000318"/>
    <property type="project" value="GO_Central"/>
</dbReference>
<dbReference type="Pfam" id="PF00069">
    <property type="entry name" value="Pkinase"/>
    <property type="match status" value="1"/>
</dbReference>
<feature type="domain" description="Protein kinase" evidence="19">
    <location>
        <begin position="99"/>
        <end position="357"/>
    </location>
</feature>
<dbReference type="GO" id="GO:0035556">
    <property type="term" value="P:intracellular signal transduction"/>
    <property type="evidence" value="ECO:0000318"/>
    <property type="project" value="GO_Central"/>
</dbReference>
<evidence type="ECO:0000256" key="3">
    <source>
        <dbReference type="ARBA" id="ARBA00022527"/>
    </source>
</evidence>
<feature type="compositionally biased region" description="Pro residues" evidence="18">
    <location>
        <begin position="61"/>
        <end position="71"/>
    </location>
</feature>
<evidence type="ECO:0000256" key="15">
    <source>
        <dbReference type="ARBA" id="ARBA00047899"/>
    </source>
</evidence>
<dbReference type="GO" id="GO:0005634">
    <property type="term" value="C:nucleus"/>
    <property type="evidence" value="ECO:0000318"/>
    <property type="project" value="GO_Central"/>
</dbReference>
<evidence type="ECO:0000313" key="23">
    <source>
        <dbReference type="Proteomes" id="UP000215914"/>
    </source>
</evidence>
<protein>
    <recommendedName>
        <fullName evidence="2">non-specific serine/threonine protein kinase</fullName>
        <ecNumber evidence="2">2.7.11.1</ecNumber>
    </recommendedName>
</protein>
<dbReference type="EMBL" id="MNCJ02000330">
    <property type="protein sequence ID" value="KAF5763426.1"/>
    <property type="molecule type" value="Genomic_DNA"/>
</dbReference>
<feature type="region of interest" description="Disordered" evidence="18">
    <location>
        <begin position="1"/>
        <end position="88"/>
    </location>
</feature>
<dbReference type="AlphaFoldDB" id="A0A251S629"/>
<evidence type="ECO:0000256" key="14">
    <source>
        <dbReference type="ARBA" id="ARBA00024334"/>
    </source>
</evidence>
<evidence type="ECO:0000256" key="8">
    <source>
        <dbReference type="ARBA" id="ARBA00022737"/>
    </source>
</evidence>
<dbReference type="PROSITE" id="PS00018">
    <property type="entry name" value="EF_HAND_1"/>
    <property type="match status" value="4"/>
</dbReference>
<dbReference type="SUPFAM" id="SSF56112">
    <property type="entry name" value="Protein kinase-like (PK-like)"/>
    <property type="match status" value="1"/>
</dbReference>
<dbReference type="InterPro" id="IPR018247">
    <property type="entry name" value="EF_Hand_1_Ca_BS"/>
</dbReference>
<dbReference type="PROSITE" id="PS50011">
    <property type="entry name" value="PROTEIN_KINASE_DOM"/>
    <property type="match status" value="1"/>
</dbReference>
<dbReference type="Gene3D" id="1.10.238.10">
    <property type="entry name" value="EF-hand"/>
    <property type="match status" value="1"/>
</dbReference>
<dbReference type="PANTHER" id="PTHR24349">
    <property type="entry name" value="SERINE/THREONINE-PROTEIN KINASE"/>
    <property type="match status" value="1"/>
</dbReference>
<dbReference type="Pfam" id="PF13499">
    <property type="entry name" value="EF-hand_7"/>
    <property type="match status" value="2"/>
</dbReference>
<evidence type="ECO:0000313" key="22">
    <source>
        <dbReference type="EMBL" id="OTF94306.1"/>
    </source>
</evidence>
<dbReference type="InterPro" id="IPR000719">
    <property type="entry name" value="Prot_kinase_dom"/>
</dbReference>
<keyword evidence="23" id="KW-1185">Reference proteome</keyword>
<dbReference type="PROSITE" id="PS50222">
    <property type="entry name" value="EF_HAND_2"/>
    <property type="match status" value="4"/>
</dbReference>
<evidence type="ECO:0000256" key="1">
    <source>
        <dbReference type="ARBA" id="ARBA00005354"/>
    </source>
</evidence>
<keyword evidence="7" id="KW-0479">Metal-binding</keyword>
<dbReference type="FunFam" id="1.10.238.10:FF:000015">
    <property type="entry name" value="Calcium-dependent protein kinase 1"/>
    <property type="match status" value="1"/>
</dbReference>
<dbReference type="EC" id="2.7.11.1" evidence="2"/>
<comment type="similarity">
    <text evidence="1">Belongs to the protein kinase superfamily. CAMK Ser/Thr protein kinase family. CaMK subfamily.</text>
</comment>
<dbReference type="InterPro" id="IPR017441">
    <property type="entry name" value="Protein_kinase_ATP_BS"/>
</dbReference>
<dbReference type="FunCoup" id="A0A251S629">
    <property type="interactions" value="3397"/>
</dbReference>
<keyword evidence="12 17" id="KW-0067">ATP-binding</keyword>
<keyword evidence="3" id="KW-0723">Serine/threonine-protein kinase</keyword>
<evidence type="ECO:0000256" key="10">
    <source>
        <dbReference type="ARBA" id="ARBA00022777"/>
    </source>
</evidence>